<keyword evidence="5 6" id="KW-0460">Magnesium</keyword>
<dbReference type="NCBIfam" id="TIGR00028">
    <property type="entry name" value="Mtu_PIN_fam"/>
    <property type="match status" value="1"/>
</dbReference>
<evidence type="ECO:0000313" key="8">
    <source>
        <dbReference type="EMBL" id="SNS61551.1"/>
    </source>
</evidence>
<evidence type="ECO:0000313" key="9">
    <source>
        <dbReference type="Proteomes" id="UP000198373"/>
    </source>
</evidence>
<evidence type="ECO:0000256" key="4">
    <source>
        <dbReference type="ARBA" id="ARBA00022801"/>
    </source>
</evidence>
<feature type="binding site" evidence="6">
    <location>
        <position position="96"/>
    </location>
    <ligand>
        <name>Mg(2+)</name>
        <dbReference type="ChEBI" id="CHEBI:18420"/>
    </ligand>
</feature>
<reference evidence="9" key="1">
    <citation type="submission" date="2017-06" db="EMBL/GenBank/DDBJ databases">
        <authorList>
            <person name="Varghese N."/>
            <person name="Submissions S."/>
        </authorList>
    </citation>
    <scope>NUCLEOTIDE SEQUENCE [LARGE SCALE GENOMIC DNA]</scope>
    <source>
        <strain evidence="9">DSM 46839</strain>
    </source>
</reference>
<dbReference type="Pfam" id="PF01850">
    <property type="entry name" value="PIN"/>
    <property type="match status" value="1"/>
</dbReference>
<evidence type="ECO:0000256" key="5">
    <source>
        <dbReference type="ARBA" id="ARBA00022842"/>
    </source>
</evidence>
<feature type="domain" description="PIN" evidence="7">
    <location>
        <begin position="4"/>
        <end position="118"/>
    </location>
</feature>
<dbReference type="InterPro" id="IPR006226">
    <property type="entry name" value="Mtu_PIN"/>
</dbReference>
<dbReference type="GO" id="GO:0000287">
    <property type="term" value="F:magnesium ion binding"/>
    <property type="evidence" value="ECO:0007669"/>
    <property type="project" value="UniProtKB-UniRule"/>
</dbReference>
<dbReference type="InterPro" id="IPR029060">
    <property type="entry name" value="PIN-like_dom_sf"/>
</dbReference>
<dbReference type="RefSeq" id="WP_089305991.1">
    <property type="nucleotide sequence ID" value="NZ_FZOO01000005.1"/>
</dbReference>
<evidence type="ECO:0000259" key="7">
    <source>
        <dbReference type="Pfam" id="PF01850"/>
    </source>
</evidence>
<dbReference type="EMBL" id="FZOO01000005">
    <property type="protein sequence ID" value="SNS61551.1"/>
    <property type="molecule type" value="Genomic_DNA"/>
</dbReference>
<dbReference type="InterPro" id="IPR002716">
    <property type="entry name" value="PIN_dom"/>
</dbReference>
<evidence type="ECO:0000256" key="3">
    <source>
        <dbReference type="ARBA" id="ARBA00022723"/>
    </source>
</evidence>
<keyword evidence="1 6" id="KW-1277">Toxin-antitoxin system</keyword>
<protein>
    <recommendedName>
        <fullName evidence="6">Ribonuclease VapC</fullName>
        <shortName evidence="6">RNase VapC</shortName>
        <ecNumber evidence="6">3.1.-.-</ecNumber>
    </recommendedName>
    <alternativeName>
        <fullName evidence="6">Toxin VapC</fullName>
    </alternativeName>
</protein>
<keyword evidence="3 6" id="KW-0479">Metal-binding</keyword>
<dbReference type="SUPFAM" id="SSF88723">
    <property type="entry name" value="PIN domain-like"/>
    <property type="match status" value="1"/>
</dbReference>
<dbReference type="GO" id="GO:0016788">
    <property type="term" value="F:hydrolase activity, acting on ester bonds"/>
    <property type="evidence" value="ECO:0007669"/>
    <property type="project" value="InterPro"/>
</dbReference>
<evidence type="ECO:0000256" key="6">
    <source>
        <dbReference type="HAMAP-Rule" id="MF_00265"/>
    </source>
</evidence>
<dbReference type="InterPro" id="IPR022907">
    <property type="entry name" value="VapC_family"/>
</dbReference>
<gene>
    <name evidence="6" type="primary">vapC</name>
    <name evidence="8" type="ORF">SAMN06893096_105298</name>
</gene>
<dbReference type="GO" id="GO:0045926">
    <property type="term" value="P:negative regulation of growth"/>
    <property type="evidence" value="ECO:0007669"/>
    <property type="project" value="UniProtKB-ARBA"/>
</dbReference>
<dbReference type="AlphaFoldDB" id="A0A239FXC5"/>
<dbReference type="Proteomes" id="UP000198373">
    <property type="component" value="Unassembled WGS sequence"/>
</dbReference>
<accession>A0A239FXC5</accession>
<dbReference type="HAMAP" id="MF_00265">
    <property type="entry name" value="VapC_Nob1"/>
    <property type="match status" value="1"/>
</dbReference>
<evidence type="ECO:0000256" key="1">
    <source>
        <dbReference type="ARBA" id="ARBA00022649"/>
    </source>
</evidence>
<keyword evidence="2 6" id="KW-0540">Nuclease</keyword>
<keyword evidence="9" id="KW-1185">Reference proteome</keyword>
<name>A0A239FXC5_9ACTN</name>
<proteinExistence type="inferred from homology"/>
<feature type="binding site" evidence="6">
    <location>
        <position position="6"/>
    </location>
    <ligand>
        <name>Mg(2+)</name>
        <dbReference type="ChEBI" id="CHEBI:18420"/>
    </ligand>
</feature>
<evidence type="ECO:0000256" key="2">
    <source>
        <dbReference type="ARBA" id="ARBA00022722"/>
    </source>
</evidence>
<dbReference type="Gene3D" id="3.40.50.1010">
    <property type="entry name" value="5'-nuclease"/>
    <property type="match status" value="1"/>
</dbReference>
<comment type="cofactor">
    <cofactor evidence="6">
        <name>Mg(2+)</name>
        <dbReference type="ChEBI" id="CHEBI:18420"/>
    </cofactor>
</comment>
<dbReference type="GO" id="GO:0004540">
    <property type="term" value="F:RNA nuclease activity"/>
    <property type="evidence" value="ECO:0007669"/>
    <property type="project" value="InterPro"/>
</dbReference>
<dbReference type="EC" id="3.1.-.-" evidence="6"/>
<comment type="similarity">
    <text evidence="6">Belongs to the PINc/VapC protein family.</text>
</comment>
<sequence length="133" mass="14234">MTDLLDANVLIALGDSEHVHHGAVEEWLVELPAFVTCPVTQGALLRHALRRGASQTEASDVLGSVTADERHEFWADDIGYADVDLRGVVGHRQVTDAHLAALARAHGGRLATLDRGLALLHPDVALLVGPQRS</sequence>
<comment type="function">
    <text evidence="6">Toxic component of a toxin-antitoxin (TA) system. An RNase.</text>
</comment>
<organism evidence="8 9">
    <name type="scientific">Geodermatophilus pulveris</name>
    <dbReference type="NCBI Taxonomy" id="1564159"/>
    <lineage>
        <taxon>Bacteria</taxon>
        <taxon>Bacillati</taxon>
        <taxon>Actinomycetota</taxon>
        <taxon>Actinomycetes</taxon>
        <taxon>Geodermatophilales</taxon>
        <taxon>Geodermatophilaceae</taxon>
        <taxon>Geodermatophilus</taxon>
    </lineage>
</organism>
<keyword evidence="6" id="KW-0800">Toxin</keyword>
<dbReference type="OrthoDB" id="196567at2"/>
<keyword evidence="4 6" id="KW-0378">Hydrolase</keyword>
<dbReference type="GO" id="GO:0090729">
    <property type="term" value="F:toxin activity"/>
    <property type="evidence" value="ECO:0007669"/>
    <property type="project" value="UniProtKB-KW"/>
</dbReference>